<dbReference type="InterPro" id="IPR011852">
    <property type="entry name" value="TRAP_TAXI"/>
</dbReference>
<evidence type="ECO:0000313" key="3">
    <source>
        <dbReference type="Proteomes" id="UP000480185"/>
    </source>
</evidence>
<sequence>MRFPRKKIQLFIFITFLAVILAACGEENAGTDNQSNSIEPFDPSTFELSDVSGSFNYAATSPSSGAFAFYAQIAALAEEHTNMDITVMETSGGTDSMKLLSQGQADFSLANNDTANSAYHGLEEFEGDPFEDLRMMYAWSVLSIPFYVTKESGVKTLEDLEGKTYGPGQRGSSFAKRAKQWMEVLDINVNWYEGSLDDQVSAVKNRKSIGFIKAGGMPDAAILDVHSTLPVDIISLSDEQIDIMQEVTPHLGEITIPAGAYEGVGEAKSLSTKPGEGVHKDIPVEVVYGMMKLVFDYQDELAEAYPTVGKFDLAEISLDENSSVPLHEGAVLFYQEELGLEVPDNLIPPEMK</sequence>
<dbReference type="OrthoDB" id="9776669at2"/>
<dbReference type="RefSeq" id="WP_153726833.1">
    <property type="nucleotide sequence ID" value="NZ_WJNH01000001.1"/>
</dbReference>
<dbReference type="Pfam" id="PF16868">
    <property type="entry name" value="NMT1_3"/>
    <property type="match status" value="1"/>
</dbReference>
<accession>A0A6G1X1P4</accession>
<dbReference type="SUPFAM" id="SSF53850">
    <property type="entry name" value="Periplasmic binding protein-like II"/>
    <property type="match status" value="1"/>
</dbReference>
<feature type="signal peptide" evidence="1">
    <location>
        <begin position="1"/>
        <end position="29"/>
    </location>
</feature>
<proteinExistence type="predicted"/>
<evidence type="ECO:0000256" key="1">
    <source>
        <dbReference type="SAM" id="SignalP"/>
    </source>
</evidence>
<comment type="caution">
    <text evidence="2">The sequence shown here is derived from an EMBL/GenBank/DDBJ whole genome shotgun (WGS) entry which is preliminary data.</text>
</comment>
<dbReference type="AlphaFoldDB" id="A0A6G1X1P4"/>
<dbReference type="Proteomes" id="UP000480185">
    <property type="component" value="Unassembled WGS sequence"/>
</dbReference>
<reference evidence="2 3" key="1">
    <citation type="submission" date="2019-11" db="EMBL/GenBank/DDBJ databases">
        <authorList>
            <person name="Li J."/>
        </authorList>
    </citation>
    <scope>NUCLEOTIDE SEQUENCE [LARGE SCALE GENOMIC DNA]</scope>
    <source>
        <strain evidence="2 3">J4</strain>
    </source>
</reference>
<protein>
    <submittedName>
        <fullName evidence="2">TAXI family TRAP transporter solute-binding subunit</fullName>
    </submittedName>
</protein>
<organism evidence="2 3">
    <name type="scientific">Salinibacillus xinjiangensis</name>
    <dbReference type="NCBI Taxonomy" id="1229268"/>
    <lineage>
        <taxon>Bacteria</taxon>
        <taxon>Bacillati</taxon>
        <taxon>Bacillota</taxon>
        <taxon>Bacilli</taxon>
        <taxon>Bacillales</taxon>
        <taxon>Bacillaceae</taxon>
        <taxon>Salinibacillus</taxon>
    </lineage>
</organism>
<keyword evidence="3" id="KW-1185">Reference proteome</keyword>
<gene>
    <name evidence="2" type="ORF">GH754_00815</name>
</gene>
<keyword evidence="1" id="KW-0732">Signal</keyword>
<evidence type="ECO:0000313" key="2">
    <source>
        <dbReference type="EMBL" id="MRG84862.1"/>
    </source>
</evidence>
<dbReference type="Gene3D" id="3.40.190.10">
    <property type="entry name" value="Periplasmic binding protein-like II"/>
    <property type="match status" value="2"/>
</dbReference>
<feature type="chain" id="PRO_5026286440" evidence="1">
    <location>
        <begin position="30"/>
        <end position="352"/>
    </location>
</feature>
<dbReference type="NCBIfam" id="TIGR02122">
    <property type="entry name" value="TRAP_TAXI"/>
    <property type="match status" value="1"/>
</dbReference>
<dbReference type="PROSITE" id="PS51257">
    <property type="entry name" value="PROKAR_LIPOPROTEIN"/>
    <property type="match status" value="1"/>
</dbReference>
<name>A0A6G1X1P4_9BACI</name>
<dbReference type="PANTHER" id="PTHR42941">
    <property type="entry name" value="SLL1037 PROTEIN"/>
    <property type="match status" value="1"/>
</dbReference>
<dbReference type="PANTHER" id="PTHR42941:SF1">
    <property type="entry name" value="SLL1037 PROTEIN"/>
    <property type="match status" value="1"/>
</dbReference>
<dbReference type="EMBL" id="WJNH01000001">
    <property type="protein sequence ID" value="MRG84862.1"/>
    <property type="molecule type" value="Genomic_DNA"/>
</dbReference>